<dbReference type="STRING" id="319225.Plut_1854"/>
<dbReference type="eggNOG" id="COG3307">
    <property type="taxonomic scope" value="Bacteria"/>
</dbReference>
<feature type="transmembrane region" description="Helical" evidence="5">
    <location>
        <begin position="336"/>
        <end position="363"/>
    </location>
</feature>
<feature type="transmembrane region" description="Helical" evidence="5">
    <location>
        <begin position="114"/>
        <end position="132"/>
    </location>
</feature>
<feature type="domain" description="O-antigen ligase-related" evidence="6">
    <location>
        <begin position="220"/>
        <end position="347"/>
    </location>
</feature>
<reference evidence="8" key="1">
    <citation type="submission" date="2005-08" db="EMBL/GenBank/DDBJ databases">
        <title>Complete sequence of Pelodictyon luteolum DSM 273.</title>
        <authorList>
            <consortium name="US DOE Joint Genome Institute"/>
            <person name="Copeland A."/>
            <person name="Lucas S."/>
            <person name="Lapidus A."/>
            <person name="Barry K."/>
            <person name="Detter J.C."/>
            <person name="Glavina T."/>
            <person name="Hammon N."/>
            <person name="Israni S."/>
            <person name="Pitluck S."/>
            <person name="Bryant D."/>
            <person name="Schmutz J."/>
            <person name="Larimer F."/>
            <person name="Land M."/>
            <person name="Kyrpides N."/>
            <person name="Ivanova N."/>
            <person name="Richardson P."/>
        </authorList>
    </citation>
    <scope>NUCLEOTIDE SEQUENCE [LARGE SCALE GENOMIC DNA]</scope>
    <source>
        <strain evidence="8">DSM 273 / BCRC 81028 / 2530</strain>
    </source>
</reference>
<evidence type="ECO:0000259" key="6">
    <source>
        <dbReference type="Pfam" id="PF04932"/>
    </source>
</evidence>
<evidence type="ECO:0000256" key="4">
    <source>
        <dbReference type="ARBA" id="ARBA00023136"/>
    </source>
</evidence>
<dbReference type="InterPro" id="IPR007016">
    <property type="entry name" value="O-antigen_ligase-rel_domated"/>
</dbReference>
<sequence>MRNVIMKLFEFHKGGHRRGYLSEIVVVLTLVGYQAIAPISLLLDVPNRFISIPLRATILGLALFIIFKRLFIKKNMPSGLMWFFLSLFWGLYFGRMILDSIFSPEVLRLSLGEYILSGIGICFLPALAIAISPPKAIWFLLRWVLIIGFFAVIFNLLLIQKQGSVDDLMSLLVKRQATETLSTISLGDLGVMVVLLGIWAIFQQSYSHFLKKIYFACTIMVGLMAAIIAGSRGPVLSLLVLLPLLAYELFRNQRMTFDYLIKLIWSIVLVLPAVSYLLIHIHEFEGFNRIQSGLFSDDIRVRLLQLGLDSFYSHPLLGSGIEPLGFYPHNVILESFMLYGVISGFLFVGLLGYATYCAFWRYLYTPESAWISILFFQAVIISMVSGSLYGSASMWSLMVLVVVANKGSMESIDVG</sequence>
<feature type="transmembrane region" description="Helical" evidence="5">
    <location>
        <begin position="214"/>
        <end position="247"/>
    </location>
</feature>
<evidence type="ECO:0000313" key="8">
    <source>
        <dbReference type="Proteomes" id="UP000002709"/>
    </source>
</evidence>
<protein>
    <recommendedName>
        <fullName evidence="6">O-antigen ligase-related domain-containing protein</fullName>
    </recommendedName>
</protein>
<feature type="transmembrane region" description="Helical" evidence="5">
    <location>
        <begin position="20"/>
        <end position="43"/>
    </location>
</feature>
<feature type="transmembrane region" description="Helical" evidence="5">
    <location>
        <begin position="180"/>
        <end position="202"/>
    </location>
</feature>
<evidence type="ECO:0000256" key="1">
    <source>
        <dbReference type="ARBA" id="ARBA00004141"/>
    </source>
</evidence>
<feature type="transmembrane region" description="Helical" evidence="5">
    <location>
        <begin position="259"/>
        <end position="279"/>
    </location>
</feature>
<evidence type="ECO:0000313" key="7">
    <source>
        <dbReference type="EMBL" id="ABB24705.1"/>
    </source>
</evidence>
<dbReference type="KEGG" id="plt:Plut_1854"/>
<feature type="transmembrane region" description="Helical" evidence="5">
    <location>
        <begin position="369"/>
        <end position="389"/>
    </location>
</feature>
<dbReference type="GO" id="GO:0016020">
    <property type="term" value="C:membrane"/>
    <property type="evidence" value="ECO:0007669"/>
    <property type="project" value="UniProtKB-SubCell"/>
</dbReference>
<comment type="subcellular location">
    <subcellularLocation>
        <location evidence="1">Membrane</location>
        <topology evidence="1">Multi-pass membrane protein</topology>
    </subcellularLocation>
</comment>
<gene>
    <name evidence="7" type="ordered locus">Plut_1854</name>
</gene>
<keyword evidence="8" id="KW-1185">Reference proteome</keyword>
<evidence type="ECO:0000256" key="2">
    <source>
        <dbReference type="ARBA" id="ARBA00022692"/>
    </source>
</evidence>
<feature type="transmembrane region" description="Helical" evidence="5">
    <location>
        <begin position="49"/>
        <end position="67"/>
    </location>
</feature>
<evidence type="ECO:0000256" key="3">
    <source>
        <dbReference type="ARBA" id="ARBA00022989"/>
    </source>
</evidence>
<keyword evidence="4 5" id="KW-0472">Membrane</keyword>
<dbReference type="HOGENOM" id="CLU_735085_0_0_10"/>
<proteinExistence type="predicted"/>
<name>Q3B1S6_CHLL3</name>
<dbReference type="AlphaFoldDB" id="Q3B1S6"/>
<keyword evidence="2 5" id="KW-0812">Transmembrane</keyword>
<accession>Q3B1S6</accession>
<dbReference type="Proteomes" id="UP000002709">
    <property type="component" value="Chromosome"/>
</dbReference>
<evidence type="ECO:0000256" key="5">
    <source>
        <dbReference type="SAM" id="Phobius"/>
    </source>
</evidence>
<dbReference type="EMBL" id="CP000096">
    <property type="protein sequence ID" value="ABB24705.1"/>
    <property type="molecule type" value="Genomic_DNA"/>
</dbReference>
<organism evidence="7 8">
    <name type="scientific">Chlorobium luteolum (strain DSM 273 / BCRC 81028 / 2530)</name>
    <name type="common">Pelodictyon luteolum</name>
    <dbReference type="NCBI Taxonomy" id="319225"/>
    <lineage>
        <taxon>Bacteria</taxon>
        <taxon>Pseudomonadati</taxon>
        <taxon>Chlorobiota</taxon>
        <taxon>Chlorobiia</taxon>
        <taxon>Chlorobiales</taxon>
        <taxon>Chlorobiaceae</taxon>
        <taxon>Chlorobium/Pelodictyon group</taxon>
        <taxon>Pelodictyon</taxon>
    </lineage>
</organism>
<feature type="transmembrane region" description="Helical" evidence="5">
    <location>
        <begin position="139"/>
        <end position="160"/>
    </location>
</feature>
<feature type="transmembrane region" description="Helical" evidence="5">
    <location>
        <begin position="79"/>
        <end position="102"/>
    </location>
</feature>
<keyword evidence="3 5" id="KW-1133">Transmembrane helix</keyword>
<dbReference type="Pfam" id="PF04932">
    <property type="entry name" value="Wzy_C"/>
    <property type="match status" value="1"/>
</dbReference>